<dbReference type="CDD" id="cd19545">
    <property type="entry name" value="FUM14_C_NRPS-like"/>
    <property type="match status" value="1"/>
</dbReference>
<dbReference type="Gene3D" id="3.40.50.12780">
    <property type="entry name" value="N-terminal domain of ligase-like"/>
    <property type="match status" value="1"/>
</dbReference>
<organism evidence="6 7">
    <name type="scientific">Aspergillus homomorphus (strain CBS 101889)</name>
    <dbReference type="NCBI Taxonomy" id="1450537"/>
    <lineage>
        <taxon>Eukaryota</taxon>
        <taxon>Fungi</taxon>
        <taxon>Dikarya</taxon>
        <taxon>Ascomycota</taxon>
        <taxon>Pezizomycotina</taxon>
        <taxon>Eurotiomycetes</taxon>
        <taxon>Eurotiomycetidae</taxon>
        <taxon>Eurotiales</taxon>
        <taxon>Aspergillaceae</taxon>
        <taxon>Aspergillus</taxon>
        <taxon>Aspergillus subgen. Circumdati</taxon>
    </lineage>
</organism>
<dbReference type="SMART" id="SM00823">
    <property type="entry name" value="PKS_PP"/>
    <property type="match status" value="2"/>
</dbReference>
<name>A0A395HJ02_ASPHC</name>
<dbReference type="GO" id="GO:0043041">
    <property type="term" value="P:amino acid activation for nonribosomal peptide biosynthetic process"/>
    <property type="evidence" value="ECO:0007669"/>
    <property type="project" value="TreeGrafter"/>
</dbReference>
<evidence type="ECO:0000259" key="5">
    <source>
        <dbReference type="PROSITE" id="PS50075"/>
    </source>
</evidence>
<keyword evidence="3" id="KW-0436">Ligase</keyword>
<dbReference type="InterPro" id="IPR020806">
    <property type="entry name" value="PKS_PP-bd"/>
</dbReference>
<dbReference type="InterPro" id="IPR045851">
    <property type="entry name" value="AMP-bd_C_sf"/>
</dbReference>
<dbReference type="Gene3D" id="2.30.38.10">
    <property type="entry name" value="Luciferase, Domain 3"/>
    <property type="match status" value="1"/>
</dbReference>
<dbReference type="STRING" id="1450537.A0A395HJ02"/>
<sequence length="2191" mass="241792">MDSFFHVLNELLLDPDRKERELAFLGLRSIDLVHKWNSPGLTAAELSCIHTLILQRCHKQPQAQAISAWDGSLTYGELDRLSNAAAQVLASRNIGAECVVPICFEKSLWTAVAILGVLRAGAAFTLLDPSYPLPRLRSICEDVKPQLILTSRAQVPVGQQLNETVLVLPEIAQASTSNEDLCRVVTPETAAYVAFTSGSTGKPKGVVIEHRSFCASARHNAPAQQLQASSRVLQYASYGFDISIQEILSTLIVGGCICVPSEEQRLQSLGATIRELEVNWVELTPTVARMLQPDQIPLVQTVVLGGEPILPSDLATWSQAKQQLMVAYGPTECSIVATVCTAPDVDDPLNIGNSISGTCWVVDPQDHHQLLPLGAMGELIIGGPIVGRGYMNRPTDKNFFRAPQWAGQFGLDPNQRFYRTGDLVRYNVNDGTLRYGGRKDTQVKIQGQRVELHEIEHCAELFEFGMRAVAEILTPTLGPPRLALFVVEKTIDTCRVASFARLHEWLASRLARFMVPSLYIPLTHLPISPTGKVDRKRLRHLAAEMPGEKLVSYVASVSVNEVEMNAMERTIHQLVVDQLQIPAGSVHLSDSFFKLGGTSLMAINLVTKLRDQGWELSMVDVFTHQTISALAKLALPVQSPSIVPAFSLMEQTHRPLALRKAAEQCQLSQEMIIDMYPCTALQEALMLLTAERGVDFTATFIFRLDPRVDVGLFRQCWEKILAARPILRSRIVSDYGEGLYQLVVQDVLDWITASDLEQVQETIDAYSLSFGRPLTRFGIADRGSDGLGPVFVLRMHHAVFDGWSYRCLLEDLEQLYHGQPLVSRESMTRLLQHNLQLDHDASRNFWSGSFQGFHGQIYPPPPPGWVTPLRTTVKRRQISVPTAPLNAGYTMATVIQLAWSILIAGRTGSDDVAFGTTVSGRNSPVPGIANLMGPTIATFPVRVALDRNATIETSLERIQSWFSSAIPFEQTGLAQISKCSPEAAQACQFQTLLTIQPRSLAKDSPFMTDMPQNQLQQQKFLSHILTIVVDLQENGMHVEAIFDADTLYPQHVVHMLKQFEGTVHRILQHPRETLDTIRGYGDCDREQIGVWNPTPQTFHAATVHGVIQNHLISQPDAPAVSSWDGIFSYRELIECARQWAGYLQLNEVSPGSVVAVCMERSKWQIVAILGVLMADSAFVLLEPGFPRDRLREMCQVSNAAAVIVSHTTEAKIRGLGVSSEIVLDVDRWLAVRQTDQSLLVPPVANANAHTPMYVAFTSGSTGVPKCMVIEHAMCHISAQAYQASFGLHNTSRVLYNSSVAFDLAILEIMWTLLAGACICIPSEEDRLSDLPKAMRDLQINWASLTPSVARTLSPAELPPLEVFLLVGEAVSTADIDKWAGQVPLKVGYGPAECAVASTMRDLSPSTRSEPSNVGRSLNGRTWVVDPDNYNCLLPVGAIGELLLSGPMVARGYVNNSLQTHASFVRCPVWARDFDLPPEERFYRTGDLVRYSSDGTLVFLGRKDTQVKVHGQRIELQEIEHQVTRLIPDMMAVASLVSFEALGQSKLVLFIAPKIVGQIQPDLFDIVDDQNQPSPENLLESLRAALPPYMVPSIVIPTAWLPLTSSGKTDRKLLQQMASKLPAERLVRGVSCKRTLRRPETHTQSLICRIFADALKIPEHNVGIDDSFFGMGGDSLLAMRVLASCRKRNLRFTITDLLEQKSIRVLAEEVDARRRDVRPHIQNGRDGGTGNITLCKESFCKIKERLQHAQRAMSPIHLALLDEVFECPAPHVGIIADQFVNPGTHKQRSLWEIQSSQCLGAADVAYTLEQIIQRHDMLRSVLVPWSDPMRPTQAVLKSAHGAIKVLKNPIIQSTADLWKVKPARCLEGAMPHHSTLAEGPDGQVWWLFEFDKALIDAASMTILLSEMSALCLSRGAGLAPAPRYTQYAAYVNDLPSAKDDRLFWKHALLNTTACLFPKSSGLELACSSVGSAPQVRTVVQQIAQTESLTGLSQAAGMTVTNVFQTIWGLILGRTLSSEDVCFGTLKSCRDAAVPEILQMVGPLFNILPCRLHFPSLQPTPDQLLEMLRTNQAAQIERTRHQHVSLQHIVQITGHDRLFNTCLTVQPAMEPTSGPDDNEDGSPSAVKFKLLQSYDPTEYHVVAAVILFPSHAELHIRYWDDFLSESDAQGLLDSFGSIATQVTTVLASACASP</sequence>
<dbReference type="FunFam" id="3.30.300.30:FF:000015">
    <property type="entry name" value="Nonribosomal peptide synthase SidD"/>
    <property type="match status" value="2"/>
</dbReference>
<dbReference type="SUPFAM" id="SSF56801">
    <property type="entry name" value="Acetyl-CoA synthetase-like"/>
    <property type="match status" value="2"/>
</dbReference>
<dbReference type="PANTHER" id="PTHR45527:SF3">
    <property type="entry name" value="SIDEROPHORE SYNTHETASE (EUROFUNG)"/>
    <property type="match status" value="1"/>
</dbReference>
<protein>
    <submittedName>
        <fullName evidence="6">Amino acid adenylation</fullName>
    </submittedName>
</protein>
<dbReference type="InterPro" id="IPR010071">
    <property type="entry name" value="AA_adenyl_dom"/>
</dbReference>
<dbReference type="InterPro" id="IPR001242">
    <property type="entry name" value="Condensation_dom"/>
</dbReference>
<feature type="domain" description="Carrier" evidence="5">
    <location>
        <begin position="1637"/>
        <end position="1713"/>
    </location>
</feature>
<proteinExistence type="inferred from homology"/>
<dbReference type="Gene3D" id="3.30.559.10">
    <property type="entry name" value="Chloramphenicol acetyltransferase-like domain"/>
    <property type="match status" value="2"/>
</dbReference>
<dbReference type="InterPro" id="IPR009081">
    <property type="entry name" value="PP-bd_ACP"/>
</dbReference>
<dbReference type="InterPro" id="IPR020845">
    <property type="entry name" value="AMP-binding_CS"/>
</dbReference>
<dbReference type="SUPFAM" id="SSF52777">
    <property type="entry name" value="CoA-dependent acyltransferases"/>
    <property type="match status" value="4"/>
</dbReference>
<keyword evidence="2" id="KW-0597">Phosphoprotein</keyword>
<comment type="similarity">
    <text evidence="4">Belongs to the NRP synthetase family.</text>
</comment>
<dbReference type="GeneID" id="37203749"/>
<dbReference type="PROSITE" id="PS00455">
    <property type="entry name" value="AMP_BINDING"/>
    <property type="match status" value="2"/>
</dbReference>
<dbReference type="CDD" id="cd05918">
    <property type="entry name" value="A_NRPS_SidN3_like"/>
    <property type="match status" value="2"/>
</dbReference>
<dbReference type="VEuPathDB" id="FungiDB:BO97DRAFT_463472"/>
<dbReference type="Gene3D" id="1.10.1200.10">
    <property type="entry name" value="ACP-like"/>
    <property type="match status" value="2"/>
</dbReference>
<feature type="domain" description="Carrier" evidence="5">
    <location>
        <begin position="565"/>
        <end position="638"/>
    </location>
</feature>
<dbReference type="PROSITE" id="PS50075">
    <property type="entry name" value="CARRIER"/>
    <property type="match status" value="2"/>
</dbReference>
<dbReference type="Pfam" id="PF00550">
    <property type="entry name" value="PP-binding"/>
    <property type="match status" value="2"/>
</dbReference>
<dbReference type="GO" id="GO:0031177">
    <property type="term" value="F:phosphopantetheine binding"/>
    <property type="evidence" value="ECO:0007669"/>
    <property type="project" value="InterPro"/>
</dbReference>
<dbReference type="Pfam" id="PF00668">
    <property type="entry name" value="Condensation"/>
    <property type="match status" value="2"/>
</dbReference>
<dbReference type="GO" id="GO:1904091">
    <property type="term" value="F:non-ribosomal peptide synthetase activity"/>
    <property type="evidence" value="ECO:0007669"/>
    <property type="project" value="UniProtKB-ARBA"/>
</dbReference>
<evidence type="ECO:0000256" key="4">
    <source>
        <dbReference type="ARBA" id="ARBA00029454"/>
    </source>
</evidence>
<dbReference type="OrthoDB" id="416786at2759"/>
<dbReference type="Gene3D" id="3.30.300.30">
    <property type="match status" value="2"/>
</dbReference>
<dbReference type="InterPro" id="IPR036736">
    <property type="entry name" value="ACP-like_sf"/>
</dbReference>
<gene>
    <name evidence="6" type="ORF">BO97DRAFT_463472</name>
</gene>
<evidence type="ECO:0000313" key="6">
    <source>
        <dbReference type="EMBL" id="RAL07616.1"/>
    </source>
</evidence>
<dbReference type="SUPFAM" id="SSF47336">
    <property type="entry name" value="ACP-like"/>
    <property type="match status" value="2"/>
</dbReference>
<dbReference type="InterPro" id="IPR042099">
    <property type="entry name" value="ANL_N_sf"/>
</dbReference>
<dbReference type="FunFam" id="3.40.50.12780:FF:000014">
    <property type="entry name" value="Nonribosomal peptide synthetase 1"/>
    <property type="match status" value="1"/>
</dbReference>
<keyword evidence="7" id="KW-1185">Reference proteome</keyword>
<dbReference type="Proteomes" id="UP000248961">
    <property type="component" value="Unassembled WGS sequence"/>
</dbReference>
<dbReference type="InterPro" id="IPR023213">
    <property type="entry name" value="CAT-like_dom_sf"/>
</dbReference>
<dbReference type="PANTHER" id="PTHR45527">
    <property type="entry name" value="NONRIBOSOMAL PEPTIDE SYNTHETASE"/>
    <property type="match status" value="1"/>
</dbReference>
<accession>A0A395HJ02</accession>
<dbReference type="EMBL" id="KZ824327">
    <property type="protein sequence ID" value="RAL07616.1"/>
    <property type="molecule type" value="Genomic_DNA"/>
</dbReference>
<dbReference type="RefSeq" id="XP_025546770.1">
    <property type="nucleotide sequence ID" value="XM_025699460.1"/>
</dbReference>
<evidence type="ECO:0000256" key="1">
    <source>
        <dbReference type="ARBA" id="ARBA00022450"/>
    </source>
</evidence>
<dbReference type="GO" id="GO:0016874">
    <property type="term" value="F:ligase activity"/>
    <property type="evidence" value="ECO:0007669"/>
    <property type="project" value="UniProtKB-KW"/>
</dbReference>
<dbReference type="InterPro" id="IPR000873">
    <property type="entry name" value="AMP-dep_synth/lig_dom"/>
</dbReference>
<dbReference type="Gene3D" id="3.40.50.980">
    <property type="match status" value="2"/>
</dbReference>
<keyword evidence="1" id="KW-0596">Phosphopantetheine</keyword>
<dbReference type="GO" id="GO:0005737">
    <property type="term" value="C:cytoplasm"/>
    <property type="evidence" value="ECO:0007669"/>
    <property type="project" value="TreeGrafter"/>
</dbReference>
<dbReference type="GO" id="GO:0044550">
    <property type="term" value="P:secondary metabolite biosynthetic process"/>
    <property type="evidence" value="ECO:0007669"/>
    <property type="project" value="TreeGrafter"/>
</dbReference>
<dbReference type="Pfam" id="PF00501">
    <property type="entry name" value="AMP-binding"/>
    <property type="match status" value="2"/>
</dbReference>
<evidence type="ECO:0000256" key="3">
    <source>
        <dbReference type="ARBA" id="ARBA00022598"/>
    </source>
</evidence>
<reference evidence="6 7" key="1">
    <citation type="submission" date="2018-02" db="EMBL/GenBank/DDBJ databases">
        <title>The genomes of Aspergillus section Nigri reveals drivers in fungal speciation.</title>
        <authorList>
            <consortium name="DOE Joint Genome Institute"/>
            <person name="Vesth T.C."/>
            <person name="Nybo J."/>
            <person name="Theobald S."/>
            <person name="Brandl J."/>
            <person name="Frisvad J.C."/>
            <person name="Nielsen K.F."/>
            <person name="Lyhne E.K."/>
            <person name="Kogle M.E."/>
            <person name="Kuo A."/>
            <person name="Riley R."/>
            <person name="Clum A."/>
            <person name="Nolan M."/>
            <person name="Lipzen A."/>
            <person name="Salamov A."/>
            <person name="Henrissat B."/>
            <person name="Wiebenga A."/>
            <person name="De vries R.P."/>
            <person name="Grigoriev I.V."/>
            <person name="Mortensen U.H."/>
            <person name="Andersen M.R."/>
            <person name="Baker S.E."/>
        </authorList>
    </citation>
    <scope>NUCLEOTIDE SEQUENCE [LARGE SCALE GENOMIC DNA]</scope>
    <source>
        <strain evidence="6 7">CBS 101889</strain>
    </source>
</reference>
<evidence type="ECO:0000256" key="2">
    <source>
        <dbReference type="ARBA" id="ARBA00022553"/>
    </source>
</evidence>
<evidence type="ECO:0000313" key="7">
    <source>
        <dbReference type="Proteomes" id="UP000248961"/>
    </source>
</evidence>
<dbReference type="Gene3D" id="3.30.559.30">
    <property type="entry name" value="Nonribosomal peptide synthetase, condensation domain"/>
    <property type="match status" value="2"/>
</dbReference>
<dbReference type="NCBIfam" id="TIGR01733">
    <property type="entry name" value="AA-adenyl-dom"/>
    <property type="match status" value="2"/>
</dbReference>